<evidence type="ECO:0000256" key="5">
    <source>
        <dbReference type="ARBA" id="ARBA00023015"/>
    </source>
</evidence>
<keyword evidence="8" id="KW-0804">Transcription</keyword>
<feature type="domain" description="CCT" evidence="12">
    <location>
        <begin position="112"/>
        <end position="154"/>
    </location>
</feature>
<feature type="region of interest" description="Disordered" evidence="11">
    <location>
        <begin position="188"/>
        <end position="212"/>
    </location>
</feature>
<evidence type="ECO:0000256" key="10">
    <source>
        <dbReference type="PROSITE-ProRule" id="PRU00357"/>
    </source>
</evidence>
<accession>A0AA89ABU1</accession>
<evidence type="ECO:0000259" key="12">
    <source>
        <dbReference type="PROSITE" id="PS51017"/>
    </source>
</evidence>
<evidence type="ECO:0000256" key="3">
    <source>
        <dbReference type="ARBA" id="ARBA00022771"/>
    </source>
</evidence>
<evidence type="ECO:0000313" key="14">
    <source>
        <dbReference type="EMBL" id="KAK2998139.1"/>
    </source>
</evidence>
<evidence type="ECO:0000256" key="6">
    <source>
        <dbReference type="ARBA" id="ARBA00023125"/>
    </source>
</evidence>
<dbReference type="SMART" id="SM00979">
    <property type="entry name" value="TIFY"/>
    <property type="match status" value="1"/>
</dbReference>
<dbReference type="Pfam" id="PF06203">
    <property type="entry name" value="CCT"/>
    <property type="match status" value="1"/>
</dbReference>
<comment type="subcellular location">
    <subcellularLocation>
        <location evidence="1 10">Nucleus</location>
    </subcellularLocation>
</comment>
<dbReference type="GO" id="GO:0003677">
    <property type="term" value="F:DNA binding"/>
    <property type="evidence" value="ECO:0007669"/>
    <property type="project" value="UniProtKB-KW"/>
</dbReference>
<keyword evidence="4" id="KW-0862">Zinc</keyword>
<keyword evidence="2" id="KW-0479">Metal-binding</keyword>
<dbReference type="Proteomes" id="UP001188597">
    <property type="component" value="Unassembled WGS sequence"/>
</dbReference>
<keyword evidence="15" id="KW-1185">Reference proteome</keyword>
<organism evidence="14 15">
    <name type="scientific">Escallonia herrerae</name>
    <dbReference type="NCBI Taxonomy" id="1293975"/>
    <lineage>
        <taxon>Eukaryota</taxon>
        <taxon>Viridiplantae</taxon>
        <taxon>Streptophyta</taxon>
        <taxon>Embryophyta</taxon>
        <taxon>Tracheophyta</taxon>
        <taxon>Spermatophyta</taxon>
        <taxon>Magnoliopsida</taxon>
        <taxon>eudicotyledons</taxon>
        <taxon>Gunneridae</taxon>
        <taxon>Pentapetalae</taxon>
        <taxon>asterids</taxon>
        <taxon>campanulids</taxon>
        <taxon>Escalloniales</taxon>
        <taxon>Escalloniaceae</taxon>
        <taxon>Escallonia</taxon>
    </lineage>
</organism>
<evidence type="ECO:0000256" key="2">
    <source>
        <dbReference type="ARBA" id="ARBA00022723"/>
    </source>
</evidence>
<evidence type="ECO:0000256" key="9">
    <source>
        <dbReference type="ARBA" id="ARBA00023242"/>
    </source>
</evidence>
<evidence type="ECO:0000256" key="7">
    <source>
        <dbReference type="ARBA" id="ARBA00023159"/>
    </source>
</evidence>
<dbReference type="InterPro" id="IPR010402">
    <property type="entry name" value="CCT_domain"/>
</dbReference>
<keyword evidence="3" id="KW-0863">Zinc-finger</keyword>
<dbReference type="InterPro" id="IPR010399">
    <property type="entry name" value="Tify_dom"/>
</dbReference>
<evidence type="ECO:0000256" key="1">
    <source>
        <dbReference type="ARBA" id="ARBA00004123"/>
    </source>
</evidence>
<feature type="domain" description="Tify" evidence="13">
    <location>
        <begin position="46"/>
        <end position="81"/>
    </location>
</feature>
<evidence type="ECO:0000259" key="13">
    <source>
        <dbReference type="PROSITE" id="PS51320"/>
    </source>
</evidence>
<dbReference type="PANTHER" id="PTHR46125:SF20">
    <property type="entry name" value="GATA TRANSCRIPTION FACTOR 25"/>
    <property type="match status" value="1"/>
</dbReference>
<comment type="caution">
    <text evidence="14">The sequence shown here is derived from an EMBL/GenBank/DDBJ whole genome shotgun (WGS) entry which is preliminary data.</text>
</comment>
<dbReference type="Pfam" id="PF06200">
    <property type="entry name" value="tify"/>
    <property type="match status" value="1"/>
</dbReference>
<dbReference type="GO" id="GO:0006355">
    <property type="term" value="P:regulation of DNA-templated transcription"/>
    <property type="evidence" value="ECO:0007669"/>
    <property type="project" value="InterPro"/>
</dbReference>
<dbReference type="GO" id="GO:0005634">
    <property type="term" value="C:nucleus"/>
    <property type="evidence" value="ECO:0007669"/>
    <property type="project" value="UniProtKB-SubCell"/>
</dbReference>
<dbReference type="PROSITE" id="PS51320">
    <property type="entry name" value="TIFY"/>
    <property type="match status" value="1"/>
</dbReference>
<name>A0AA89ABU1_9ASTE</name>
<reference evidence="14" key="1">
    <citation type="submission" date="2022-12" db="EMBL/GenBank/DDBJ databases">
        <title>Draft genome assemblies for two species of Escallonia (Escalloniales).</title>
        <authorList>
            <person name="Chanderbali A."/>
            <person name="Dervinis C."/>
            <person name="Anghel I."/>
            <person name="Soltis D."/>
            <person name="Soltis P."/>
            <person name="Zapata F."/>
        </authorList>
    </citation>
    <scope>NUCLEOTIDE SEQUENCE</scope>
    <source>
        <strain evidence="14">UCBG64.0493</strain>
        <tissue evidence="14">Leaf</tissue>
    </source>
</reference>
<proteinExistence type="predicted"/>
<dbReference type="AlphaFoldDB" id="A0AA89ABU1"/>
<keyword evidence="9 10" id="KW-0539">Nucleus</keyword>
<dbReference type="GO" id="GO:0008270">
    <property type="term" value="F:zinc ion binding"/>
    <property type="evidence" value="ECO:0007669"/>
    <property type="project" value="UniProtKB-KW"/>
</dbReference>
<keyword evidence="5" id="KW-0805">Transcription regulation</keyword>
<dbReference type="InterPro" id="IPR045280">
    <property type="entry name" value="TIFY-like"/>
</dbReference>
<evidence type="ECO:0000256" key="4">
    <source>
        <dbReference type="ARBA" id="ARBA00022833"/>
    </source>
</evidence>
<sequence length="281" mass="31136">MYNQPEQPNKLAGGLENDAVKKGGVDSIDGGIAGFDGAIDAGLTAAYDAADQLTVSFRGQVYVFDSVSTDKAQWVLFTLGGCELAPDLRNVDLSYQKGMDKVNPGRYTVSQRAACLNRFRQKRSMRCFEKKITYKVRQEVALRHRTLHEALSRLKAAICEGQPATEGYCIAKSEKGFGFAQRQKRKKGLFTSAKPGEWSSPEDSEQDETPRETSFCSYVTMSMLIPSQEGMMRDVSYKFYDNASTPSEQKGKYPRDGHAHAQQFDVRGTLAIPLNKVVTVA</sequence>
<gene>
    <name evidence="14" type="ORF">RJ639_026178</name>
</gene>
<evidence type="ECO:0000313" key="15">
    <source>
        <dbReference type="Proteomes" id="UP001188597"/>
    </source>
</evidence>
<evidence type="ECO:0000256" key="8">
    <source>
        <dbReference type="ARBA" id="ARBA00023163"/>
    </source>
</evidence>
<keyword evidence="6" id="KW-0238">DNA-binding</keyword>
<keyword evidence="7" id="KW-0010">Activator</keyword>
<dbReference type="PROSITE" id="PS51017">
    <property type="entry name" value="CCT"/>
    <property type="match status" value="1"/>
</dbReference>
<dbReference type="EMBL" id="JAVXUP010003796">
    <property type="protein sequence ID" value="KAK2998139.1"/>
    <property type="molecule type" value="Genomic_DNA"/>
</dbReference>
<dbReference type="PANTHER" id="PTHR46125">
    <property type="entry name" value="GATA TRANSCRIPTION FACTOR 28"/>
    <property type="match status" value="1"/>
</dbReference>
<evidence type="ECO:0000256" key="11">
    <source>
        <dbReference type="SAM" id="MobiDB-lite"/>
    </source>
</evidence>
<protein>
    <submittedName>
        <fullName evidence="14">Uncharacterized protein</fullName>
    </submittedName>
</protein>